<proteinExistence type="predicted"/>
<name>A0A0E2LXI5_LACPA</name>
<dbReference type="Proteomes" id="UP001268544">
    <property type="component" value="Unassembled WGS sequence"/>
</dbReference>
<organism evidence="1 2">
    <name type="scientific">Lacticaseibacillus paracasei</name>
    <name type="common">Lactobacillus paracasei</name>
    <dbReference type="NCBI Taxonomy" id="1597"/>
    <lineage>
        <taxon>Bacteria</taxon>
        <taxon>Bacillati</taxon>
        <taxon>Bacillota</taxon>
        <taxon>Bacilli</taxon>
        <taxon>Lactobacillales</taxon>
        <taxon>Lactobacillaceae</taxon>
        <taxon>Lacticaseibacillus</taxon>
    </lineage>
</organism>
<comment type="caution">
    <text evidence="1">The sequence shown here is derived from an EMBL/GenBank/DDBJ whole genome shotgun (WGS) entry which is preliminary data.</text>
</comment>
<dbReference type="RefSeq" id="WP_003604104.1">
    <property type="nucleotide sequence ID" value="NZ_AFYT01000003.1"/>
</dbReference>
<dbReference type="AlphaFoldDB" id="A0A0E2LXI5"/>
<sequence>MITSEFKSMTDELLDAFGFDDGSASLYDVLQFALSRAAEDKQNNMPTLTEAFVFYQKRLARHSIANLSRTTPWSLSQYREFLISAWQLGMPVLEDWRAIDSAGNFSENLGNALMSFADVEQQTAFIHASANDHSDPVLFHGVVRLALGRADLKMINSALADRSLLLAADWFSGQFENFDDQAEIIVTAQEIQIKTAALLPEFDETIKLKPAPEHFAFKDAALIERGDDYILLFTPVAATLSRLIDRIAAGNLHQDLLDLPLTVRDDRIQLTIQAKDSLLFKNLEVVLGRLIGDRGNVTLAYQSEAVSINIQLTSEASRYFAELSGDSTAWREQLLIPLLKTTFSFQMWSLPVNLIVNGADGLPLLEVAGGRMLSTQGIH</sequence>
<reference evidence="2" key="1">
    <citation type="submission" date="2023-07" db="EMBL/GenBank/DDBJ databases">
        <title>Lacticaseibacillus paracasei KCKM 0992.</title>
        <authorList>
            <person name="Kim T.W."/>
        </authorList>
    </citation>
    <scope>NUCLEOTIDE SEQUENCE [LARGE SCALE GENOMIC DNA]</scope>
    <source>
        <strain evidence="2">KCKM 0992</strain>
    </source>
</reference>
<protein>
    <submittedName>
        <fullName evidence="1">Uncharacterized protein</fullName>
    </submittedName>
</protein>
<evidence type="ECO:0000313" key="2">
    <source>
        <dbReference type="Proteomes" id="UP001268544"/>
    </source>
</evidence>
<dbReference type="EMBL" id="JAVKVH010000001">
    <property type="protein sequence ID" value="MDR7625732.1"/>
    <property type="molecule type" value="Genomic_DNA"/>
</dbReference>
<evidence type="ECO:0000313" key="1">
    <source>
        <dbReference type="EMBL" id="MDR7625732.1"/>
    </source>
</evidence>
<gene>
    <name evidence="1" type="ORF">RF672_14310</name>
</gene>
<accession>A0A0E2LXI5</accession>